<evidence type="ECO:0000256" key="1">
    <source>
        <dbReference type="RuleBase" id="RU003995"/>
    </source>
</evidence>
<dbReference type="GO" id="GO:0009631">
    <property type="term" value="P:cold acclimation"/>
    <property type="evidence" value="ECO:0007669"/>
    <property type="project" value="TreeGrafter"/>
</dbReference>
<feature type="compositionally biased region" description="Basic and acidic residues" evidence="2">
    <location>
        <begin position="53"/>
        <end position="67"/>
    </location>
</feature>
<feature type="region of interest" description="Disordered" evidence="2">
    <location>
        <begin position="1"/>
        <end position="124"/>
    </location>
</feature>
<evidence type="ECO:0000313" key="3">
    <source>
        <dbReference type="EMBL" id="AAC05923.1"/>
    </source>
</evidence>
<protein>
    <submittedName>
        <fullName evidence="3">Dehydrin-/LEA group 2-like protein</fullName>
    </submittedName>
</protein>
<dbReference type="GO" id="GO:0005829">
    <property type="term" value="C:cytosol"/>
    <property type="evidence" value="ECO:0007669"/>
    <property type="project" value="TreeGrafter"/>
</dbReference>
<feature type="compositionally biased region" description="Polar residues" evidence="2">
    <location>
        <begin position="82"/>
        <end position="109"/>
    </location>
</feature>
<dbReference type="PROSITE" id="PS00823">
    <property type="entry name" value="DEHYDRIN_2"/>
    <property type="match status" value="1"/>
</dbReference>
<dbReference type="GO" id="GO:0009414">
    <property type="term" value="P:response to water deprivation"/>
    <property type="evidence" value="ECO:0007669"/>
    <property type="project" value="TreeGrafter"/>
</dbReference>
<dbReference type="Pfam" id="PF00257">
    <property type="entry name" value="Dehydrin"/>
    <property type="match status" value="2"/>
</dbReference>
<reference evidence="3" key="3">
    <citation type="submission" date="1997-10" db="EMBL/GenBank/DDBJ databases">
        <authorList>
            <person name="Gulick P.J."/>
            <person name="Shen W."/>
        </authorList>
    </citation>
    <scope>NUCLEOTIDE SEQUENCE</scope>
</reference>
<name>O64941_THIEL</name>
<feature type="compositionally biased region" description="Basic and acidic residues" evidence="2">
    <location>
        <begin position="1"/>
        <end position="16"/>
    </location>
</feature>
<organism evidence="3">
    <name type="scientific">Thinopyrum elongatum</name>
    <name type="common">Tall wheatgrass</name>
    <name type="synonym">Elymus elongatus</name>
    <dbReference type="NCBI Taxonomy" id="4588"/>
    <lineage>
        <taxon>Eukaryota</taxon>
        <taxon>Viridiplantae</taxon>
        <taxon>Streptophyta</taxon>
        <taxon>Embryophyta</taxon>
        <taxon>Tracheophyta</taxon>
        <taxon>Spermatophyta</taxon>
        <taxon>Magnoliopsida</taxon>
        <taxon>Liliopsida</taxon>
        <taxon>Poales</taxon>
        <taxon>Poaceae</taxon>
        <taxon>BOP clade</taxon>
        <taxon>Pooideae</taxon>
        <taxon>Triticodae</taxon>
        <taxon>Triticeae</taxon>
        <taxon>Triticinae</taxon>
        <taxon>Thinopyrum</taxon>
    </lineage>
</organism>
<reference evidence="3" key="2">
    <citation type="journal article" date="1993" name="Plant Physiol.">
        <title>Characterization of the Early Stages of Genetic Salt-Stress Responses in Salt-Tolerant Lophopyrum elongatum, Salt-Sensitive Wheat, and Their Amphiploid.</title>
        <authorList>
            <person name="Galvez A.F."/>
            <person name="Gulick P.J."/>
            <person name="Dvorak J."/>
        </authorList>
    </citation>
    <scope>NUCLEOTIDE SEQUENCE</scope>
</reference>
<feature type="compositionally biased region" description="Low complexity" evidence="2">
    <location>
        <begin position="32"/>
        <end position="46"/>
    </location>
</feature>
<dbReference type="PANTHER" id="PTHR33346:SF14">
    <property type="entry name" value="DEHYDRIN XERO 2"/>
    <property type="match status" value="1"/>
</dbReference>
<sequence length="124" mass="12763">MEHQGHRAGTGEKKGVVESITEKLPVGHGDHQQTTGGTYGQQGHAGVTSTGTGEKKGVVENIKEKLPGGHGGHQHTTGMTGSETHATTATSDGNYGQSGHTGTDGTGENKSIMDKIKDKLPGQH</sequence>
<accession>O64941</accession>
<dbReference type="EMBL" id="AF031249">
    <property type="protein sequence ID" value="AAC05923.1"/>
    <property type="molecule type" value="mRNA"/>
</dbReference>
<dbReference type="GO" id="GO:0009737">
    <property type="term" value="P:response to abscisic acid"/>
    <property type="evidence" value="ECO:0007669"/>
    <property type="project" value="TreeGrafter"/>
</dbReference>
<evidence type="ECO:0000256" key="2">
    <source>
        <dbReference type="SAM" id="MobiDB-lite"/>
    </source>
</evidence>
<dbReference type="PANTHER" id="PTHR33346">
    <property type="entry name" value="DEHYDRIN XERO 2-RELATED"/>
    <property type="match status" value="1"/>
</dbReference>
<proteinExistence type="evidence at transcript level"/>
<feature type="compositionally biased region" description="Basic and acidic residues" evidence="2">
    <location>
        <begin position="111"/>
        <end position="124"/>
    </location>
</feature>
<dbReference type="InterPro" id="IPR000167">
    <property type="entry name" value="Dehydrin"/>
</dbReference>
<comment type="similarity">
    <text evidence="1">Belongs to the plant dehydrin family.</text>
</comment>
<gene>
    <name evidence="3" type="primary">ESI18-4</name>
</gene>
<dbReference type="InterPro" id="IPR030513">
    <property type="entry name" value="Dehydrin_CS"/>
</dbReference>
<dbReference type="AlphaFoldDB" id="O64941"/>
<reference evidence="3" key="1">
    <citation type="journal article" date="1992" name="Plant Physiol.">
        <title>Coordinate Gene Response to Salt Stress in Lophopyrum elongatum.</title>
        <authorList>
            <person name="Gulick P.J."/>
            <person name="Dvorak J."/>
        </authorList>
    </citation>
    <scope>NUCLEOTIDE SEQUENCE</scope>
</reference>